<dbReference type="SUPFAM" id="SSF53098">
    <property type="entry name" value="Ribonuclease H-like"/>
    <property type="match status" value="1"/>
</dbReference>
<organism evidence="1 2">
    <name type="scientific">Spodoptera exigua</name>
    <name type="common">Beet armyworm</name>
    <name type="synonym">Noctua fulgens</name>
    <dbReference type="NCBI Taxonomy" id="7107"/>
    <lineage>
        <taxon>Eukaryota</taxon>
        <taxon>Metazoa</taxon>
        <taxon>Ecdysozoa</taxon>
        <taxon>Arthropoda</taxon>
        <taxon>Hexapoda</taxon>
        <taxon>Insecta</taxon>
        <taxon>Pterygota</taxon>
        <taxon>Neoptera</taxon>
        <taxon>Endopterygota</taxon>
        <taxon>Lepidoptera</taxon>
        <taxon>Glossata</taxon>
        <taxon>Ditrysia</taxon>
        <taxon>Noctuoidea</taxon>
        <taxon>Noctuidae</taxon>
        <taxon>Amphipyrinae</taxon>
        <taxon>Spodoptera</taxon>
    </lineage>
</organism>
<dbReference type="PANTHER" id="PTHR37162">
    <property type="entry name" value="HAT FAMILY DIMERISATION DOMAINCONTAINING PROTEIN-RELATED"/>
    <property type="match status" value="1"/>
</dbReference>
<dbReference type="AlphaFoldDB" id="A0A922MJP8"/>
<proteinExistence type="predicted"/>
<protein>
    <submittedName>
        <fullName evidence="1">Uncharacterized protein</fullName>
    </submittedName>
</protein>
<sequence>MMSKENKSKKTYVQKYTKIWETDPDLKGWLAPDLTNETLATCKYCRVVLKAHKKDLLSHAKTEKHKKATAWDKSAKACKSISEVFKPAMSESTKIAELKIAAFIAEHCSLLTVDHLISILPQLDPSSDALKNLKIHRTKCSMLIKNVLGPSMLEALVEEIADFPYSIIIDESTDLSTQKVLCIMIRFFSHKAKQVVTTFYRIIKIIDCDAKSVHEAIVNQLKEDGIKIENMIGIGVDGANVMVGKYNSVTAILKRQLPDLIVVKCVSHSLHLCAEKAAESLPRQLEFLVRETHNWFSYSPKRLDYYRTLYETMNNNSDPKKIQGLSGTRWLARYQAVNTILEQWEELKLLFSIAKSDDKCYMAEQLYDIMRRLPFKVLLIFLKNELKHVTQLNLLFQSNNVEPITLFEDLFLLYKNLLKRLVVPSQLEKLVDSELIEFNFREHLMHTASMYFGFDFHTISQELEEKDLLDVRERCKNFLCSLAEQIQKRLPDNLSLLKTVADLHPRIATSQVKPDIKPILNIIQRSHIYGEKNDIESEWHQLSNKKWSNTSSSADFYFEVYNDCDAAGCKRFENISKFGLAFVTVPISNASVERAFSIYNIVKNKLRNRLSIKMLQSILMVRFTLNRNEGSCVTFNPSNKMLNLINVNMYDFKKSESSDEDEIFNVLNNFQ</sequence>
<reference evidence="1" key="1">
    <citation type="journal article" date="2021" name="G3 (Bethesda)">
        <title>Genome and transcriptome analysis of the beet armyworm Spodoptera exigua reveals targets for pest control. .</title>
        <authorList>
            <person name="Simon S."/>
            <person name="Breeschoten T."/>
            <person name="Jansen H.J."/>
            <person name="Dirks R.P."/>
            <person name="Schranz M.E."/>
            <person name="Ros V.I.D."/>
        </authorList>
    </citation>
    <scope>NUCLEOTIDE SEQUENCE</scope>
    <source>
        <strain evidence="1">TB_SE_WUR_2020</strain>
    </source>
</reference>
<dbReference type="InterPro" id="IPR012337">
    <property type="entry name" value="RNaseH-like_sf"/>
</dbReference>
<dbReference type="EMBL" id="JACEFF010000432">
    <property type="protein sequence ID" value="KAH9637898.1"/>
    <property type="molecule type" value="Genomic_DNA"/>
</dbReference>
<dbReference type="PANTHER" id="PTHR37162:SF1">
    <property type="entry name" value="BED-TYPE DOMAIN-CONTAINING PROTEIN"/>
    <property type="match status" value="1"/>
</dbReference>
<evidence type="ECO:0000313" key="2">
    <source>
        <dbReference type="Proteomes" id="UP000814243"/>
    </source>
</evidence>
<gene>
    <name evidence="1" type="ORF">HF086_013384</name>
</gene>
<comment type="caution">
    <text evidence="1">The sequence shown here is derived from an EMBL/GenBank/DDBJ whole genome shotgun (WGS) entry which is preliminary data.</text>
</comment>
<accession>A0A922MJP8</accession>
<evidence type="ECO:0000313" key="1">
    <source>
        <dbReference type="EMBL" id="KAH9637898.1"/>
    </source>
</evidence>
<dbReference type="Proteomes" id="UP000814243">
    <property type="component" value="Unassembled WGS sequence"/>
</dbReference>
<name>A0A922MJP8_SPOEX</name>